<keyword evidence="3" id="KW-0597">Phosphoprotein</keyword>
<evidence type="ECO:0000259" key="7">
    <source>
        <dbReference type="PROSITE" id="PS50109"/>
    </source>
</evidence>
<dbReference type="Pfam" id="PF00512">
    <property type="entry name" value="HisKA"/>
    <property type="match status" value="1"/>
</dbReference>
<dbReference type="InterPro" id="IPR036890">
    <property type="entry name" value="HATPase_C_sf"/>
</dbReference>
<dbReference type="PANTHER" id="PTHR45453:SF1">
    <property type="entry name" value="PHOSPHATE REGULON SENSOR PROTEIN PHOR"/>
    <property type="match status" value="1"/>
</dbReference>
<accession>A0A1F7YN61</accession>
<dbReference type="Gene3D" id="3.30.565.10">
    <property type="entry name" value="Histidine kinase-like ATPase, C-terminal domain"/>
    <property type="match status" value="1"/>
</dbReference>
<dbReference type="GO" id="GO:0005886">
    <property type="term" value="C:plasma membrane"/>
    <property type="evidence" value="ECO:0007669"/>
    <property type="project" value="TreeGrafter"/>
</dbReference>
<dbReference type="InterPro" id="IPR005467">
    <property type="entry name" value="His_kinase_dom"/>
</dbReference>
<feature type="domain" description="Histidine kinase" evidence="7">
    <location>
        <begin position="120"/>
        <end position="336"/>
    </location>
</feature>
<dbReference type="PRINTS" id="PR00344">
    <property type="entry name" value="BCTRLSENSOR"/>
</dbReference>
<dbReference type="InterPro" id="IPR050351">
    <property type="entry name" value="BphY/WalK/GraS-like"/>
</dbReference>
<name>A0A1F7YN61_9BACT</name>
<dbReference type="PANTHER" id="PTHR45453">
    <property type="entry name" value="PHOSPHATE REGULON SENSOR PROTEIN PHOR"/>
    <property type="match status" value="1"/>
</dbReference>
<comment type="catalytic activity">
    <reaction evidence="1">
        <text>ATP + protein L-histidine = ADP + protein N-phospho-L-histidine.</text>
        <dbReference type="EC" id="2.7.13.3"/>
    </reaction>
</comment>
<evidence type="ECO:0000313" key="8">
    <source>
        <dbReference type="EMBL" id="OGM28727.1"/>
    </source>
</evidence>
<dbReference type="SUPFAM" id="SSF47384">
    <property type="entry name" value="Homodimeric domain of signal transducing histidine kinase"/>
    <property type="match status" value="1"/>
</dbReference>
<keyword evidence="4" id="KW-0808">Transferase</keyword>
<proteinExistence type="predicted"/>
<dbReference type="SMART" id="SM00388">
    <property type="entry name" value="HisKA"/>
    <property type="match status" value="1"/>
</dbReference>
<keyword evidence="5" id="KW-0418">Kinase</keyword>
<dbReference type="InterPro" id="IPR003661">
    <property type="entry name" value="HisK_dim/P_dom"/>
</dbReference>
<dbReference type="FunFam" id="3.30.565.10:FF:000006">
    <property type="entry name" value="Sensor histidine kinase WalK"/>
    <property type="match status" value="1"/>
</dbReference>
<sequence length="337" mass="37639">MIFQSVRIKLTIWYVIITLVVSGFFSALLYRGIIGEIQTGISRAENRFLVMRNGNLIVSPDIHQQFVEDFQLARKRVLVALLSTNGLILVLASGAGYFLAGKTLQPIEEAMEDQKRFVADASHELKTPLTTLRTEIEVTLRDKHLTKSTVVKTLKSNLEELTRIQSLANYLLTLNKFERNDMSTKRKYDVTKCVKEALKRVDKNAKEKTIVFSVNLEKVEAIINADAITELATILLDNAVKYSDENTEVKITLKKQGDNVILRVQDHGIGIKRTELPYIFNRFYRADSSRSKGTVNGFGLGLSIAKSIADAHAGTISAESETLKGSTFTVILPLSSQ</sequence>
<keyword evidence="6" id="KW-0902">Two-component regulatory system</keyword>
<dbReference type="InterPro" id="IPR004358">
    <property type="entry name" value="Sig_transdc_His_kin-like_C"/>
</dbReference>
<dbReference type="STRING" id="1802500.A2801_03460"/>
<organism evidence="8 9">
    <name type="scientific">Candidatus Woesebacteria bacterium RIFCSPHIGHO2_01_FULL_41_10</name>
    <dbReference type="NCBI Taxonomy" id="1802500"/>
    <lineage>
        <taxon>Bacteria</taxon>
        <taxon>Candidatus Woeseibacteriota</taxon>
    </lineage>
</organism>
<dbReference type="Pfam" id="PF02518">
    <property type="entry name" value="HATPase_c"/>
    <property type="match status" value="1"/>
</dbReference>
<dbReference type="CDD" id="cd00082">
    <property type="entry name" value="HisKA"/>
    <property type="match status" value="1"/>
</dbReference>
<comment type="caution">
    <text evidence="8">The sequence shown here is derived from an EMBL/GenBank/DDBJ whole genome shotgun (WGS) entry which is preliminary data.</text>
</comment>
<evidence type="ECO:0000256" key="3">
    <source>
        <dbReference type="ARBA" id="ARBA00022553"/>
    </source>
</evidence>
<dbReference type="AlphaFoldDB" id="A0A1F7YN61"/>
<dbReference type="SMART" id="SM00387">
    <property type="entry name" value="HATPase_c"/>
    <property type="match status" value="1"/>
</dbReference>
<evidence type="ECO:0000256" key="5">
    <source>
        <dbReference type="ARBA" id="ARBA00022777"/>
    </source>
</evidence>
<dbReference type="PROSITE" id="PS50109">
    <property type="entry name" value="HIS_KIN"/>
    <property type="match status" value="1"/>
</dbReference>
<dbReference type="SUPFAM" id="SSF55874">
    <property type="entry name" value="ATPase domain of HSP90 chaperone/DNA topoisomerase II/histidine kinase"/>
    <property type="match status" value="1"/>
</dbReference>
<dbReference type="Gene3D" id="1.10.287.130">
    <property type="match status" value="1"/>
</dbReference>
<dbReference type="GO" id="GO:0016036">
    <property type="term" value="P:cellular response to phosphate starvation"/>
    <property type="evidence" value="ECO:0007669"/>
    <property type="project" value="TreeGrafter"/>
</dbReference>
<dbReference type="InterPro" id="IPR036097">
    <property type="entry name" value="HisK_dim/P_sf"/>
</dbReference>
<dbReference type="EMBL" id="MGGM01000024">
    <property type="protein sequence ID" value="OGM28727.1"/>
    <property type="molecule type" value="Genomic_DNA"/>
</dbReference>
<evidence type="ECO:0000256" key="6">
    <source>
        <dbReference type="ARBA" id="ARBA00023012"/>
    </source>
</evidence>
<dbReference type="EC" id="2.7.13.3" evidence="2"/>
<dbReference type="GO" id="GO:0000155">
    <property type="term" value="F:phosphorelay sensor kinase activity"/>
    <property type="evidence" value="ECO:0007669"/>
    <property type="project" value="InterPro"/>
</dbReference>
<dbReference type="InterPro" id="IPR003594">
    <property type="entry name" value="HATPase_dom"/>
</dbReference>
<protein>
    <recommendedName>
        <fullName evidence="2">histidine kinase</fullName>
        <ecNumber evidence="2">2.7.13.3</ecNumber>
    </recommendedName>
</protein>
<dbReference type="Proteomes" id="UP000177263">
    <property type="component" value="Unassembled WGS sequence"/>
</dbReference>
<evidence type="ECO:0000256" key="4">
    <source>
        <dbReference type="ARBA" id="ARBA00022679"/>
    </source>
</evidence>
<dbReference type="GO" id="GO:0004721">
    <property type="term" value="F:phosphoprotein phosphatase activity"/>
    <property type="evidence" value="ECO:0007669"/>
    <property type="project" value="TreeGrafter"/>
</dbReference>
<gene>
    <name evidence="8" type="ORF">A2801_03460</name>
</gene>
<reference evidence="8 9" key="1">
    <citation type="journal article" date="2016" name="Nat. Commun.">
        <title>Thousands of microbial genomes shed light on interconnected biogeochemical processes in an aquifer system.</title>
        <authorList>
            <person name="Anantharaman K."/>
            <person name="Brown C.T."/>
            <person name="Hug L.A."/>
            <person name="Sharon I."/>
            <person name="Castelle C.J."/>
            <person name="Probst A.J."/>
            <person name="Thomas B.C."/>
            <person name="Singh A."/>
            <person name="Wilkins M.J."/>
            <person name="Karaoz U."/>
            <person name="Brodie E.L."/>
            <person name="Williams K.H."/>
            <person name="Hubbard S.S."/>
            <person name="Banfield J.F."/>
        </authorList>
    </citation>
    <scope>NUCLEOTIDE SEQUENCE [LARGE SCALE GENOMIC DNA]</scope>
</reference>
<evidence type="ECO:0000256" key="1">
    <source>
        <dbReference type="ARBA" id="ARBA00000085"/>
    </source>
</evidence>
<evidence type="ECO:0000256" key="2">
    <source>
        <dbReference type="ARBA" id="ARBA00012438"/>
    </source>
</evidence>
<evidence type="ECO:0000313" key="9">
    <source>
        <dbReference type="Proteomes" id="UP000177263"/>
    </source>
</evidence>